<feature type="compositionally biased region" description="Low complexity" evidence="6">
    <location>
        <begin position="424"/>
        <end position="437"/>
    </location>
</feature>
<sequence>MDFNSDVADKKRQDGLIATAVVFTVLAGLFVILRCISRFMLIRNSGKDDYLIIGAMILIIGYVIDLFIMKRHHVGYPMTFLTPDDMVSMIKTTLAIQLMYYSIVCFIKTSILFTYLRFALTRTFRILCDATIVLHTVFFLICFIVTICQCRPLHKMWDLTKSEPGSCINTTAFFYSTSVFNIITDIWILALPIPTLRSIQRPNREKVALFLIFGAGTFATVSSIVRLHTIYRYTEASDPFRESILVNLWSMIEVCVAVACASVPALKPVFSRGQRMRSRAAAGTTLTEGEEGRGGGASGLSRSRSRLMSVSGMSNKWHMRLGSKDLTERSGSGSGDGDAAETEKRIETLMSPAPSQAAGAAPVTQMQQAVVREEARPGPRPVAFSPRQGSWLKGVDSSDTDSSMLVFTPLTPRTMGYAGKDGRPGPSMLSGMSSSGSTLILQK</sequence>
<feature type="transmembrane region" description="Helical" evidence="7">
    <location>
        <begin position="248"/>
        <end position="270"/>
    </location>
</feature>
<evidence type="ECO:0000313" key="9">
    <source>
        <dbReference type="EMBL" id="KAJ9138788.1"/>
    </source>
</evidence>
<accession>A0AA38R9E8</accession>
<reference evidence="9" key="1">
    <citation type="submission" date="2022-07" db="EMBL/GenBank/DDBJ databases">
        <title>Fungi with potential for degradation of polypropylene.</title>
        <authorList>
            <person name="Gostincar C."/>
        </authorList>
    </citation>
    <scope>NUCLEOTIDE SEQUENCE</scope>
    <source>
        <strain evidence="9">EXF-13287</strain>
    </source>
</reference>
<feature type="region of interest" description="Disordered" evidence="6">
    <location>
        <begin position="374"/>
        <end position="398"/>
    </location>
</feature>
<feature type="transmembrane region" description="Helical" evidence="7">
    <location>
        <begin position="132"/>
        <end position="154"/>
    </location>
</feature>
<comment type="similarity">
    <text evidence="5">Belongs to the SAT4 family.</text>
</comment>
<evidence type="ECO:0000256" key="1">
    <source>
        <dbReference type="ARBA" id="ARBA00004141"/>
    </source>
</evidence>
<dbReference type="Proteomes" id="UP001174691">
    <property type="component" value="Unassembled WGS sequence"/>
</dbReference>
<feature type="transmembrane region" description="Helical" evidence="7">
    <location>
        <begin position="174"/>
        <end position="195"/>
    </location>
</feature>
<proteinExistence type="inferred from homology"/>
<dbReference type="PANTHER" id="PTHR33048">
    <property type="entry name" value="PTH11-LIKE INTEGRAL MEMBRANE PROTEIN (AFU_ORTHOLOGUE AFUA_5G11245)"/>
    <property type="match status" value="1"/>
</dbReference>
<dbReference type="GO" id="GO:0016020">
    <property type="term" value="C:membrane"/>
    <property type="evidence" value="ECO:0007669"/>
    <property type="project" value="UniProtKB-SubCell"/>
</dbReference>
<name>A0AA38R9E8_9PEZI</name>
<organism evidence="9 10">
    <name type="scientific">Coniochaeta hoffmannii</name>
    <dbReference type="NCBI Taxonomy" id="91930"/>
    <lineage>
        <taxon>Eukaryota</taxon>
        <taxon>Fungi</taxon>
        <taxon>Dikarya</taxon>
        <taxon>Ascomycota</taxon>
        <taxon>Pezizomycotina</taxon>
        <taxon>Sordariomycetes</taxon>
        <taxon>Sordariomycetidae</taxon>
        <taxon>Coniochaetales</taxon>
        <taxon>Coniochaetaceae</taxon>
        <taxon>Coniochaeta</taxon>
    </lineage>
</organism>
<protein>
    <submittedName>
        <fullName evidence="9">Integral membrane protein</fullName>
    </submittedName>
</protein>
<feature type="domain" description="Rhodopsin" evidence="8">
    <location>
        <begin position="33"/>
        <end position="272"/>
    </location>
</feature>
<feature type="transmembrane region" description="Helical" evidence="7">
    <location>
        <begin position="49"/>
        <end position="69"/>
    </location>
</feature>
<evidence type="ECO:0000256" key="4">
    <source>
        <dbReference type="ARBA" id="ARBA00023136"/>
    </source>
</evidence>
<feature type="region of interest" description="Disordered" evidence="6">
    <location>
        <begin position="277"/>
        <end position="305"/>
    </location>
</feature>
<evidence type="ECO:0000259" key="8">
    <source>
        <dbReference type="Pfam" id="PF20684"/>
    </source>
</evidence>
<dbReference type="InterPro" id="IPR052337">
    <property type="entry name" value="SAT4-like"/>
</dbReference>
<evidence type="ECO:0000313" key="10">
    <source>
        <dbReference type="Proteomes" id="UP001174691"/>
    </source>
</evidence>
<evidence type="ECO:0000256" key="5">
    <source>
        <dbReference type="ARBA" id="ARBA00038359"/>
    </source>
</evidence>
<feature type="region of interest" description="Disordered" evidence="6">
    <location>
        <begin position="318"/>
        <end position="342"/>
    </location>
</feature>
<keyword evidence="10" id="KW-1185">Reference proteome</keyword>
<evidence type="ECO:0000256" key="2">
    <source>
        <dbReference type="ARBA" id="ARBA00022692"/>
    </source>
</evidence>
<keyword evidence="2 7" id="KW-0812">Transmembrane</keyword>
<keyword evidence="3 7" id="KW-1133">Transmembrane helix</keyword>
<comment type="caution">
    <text evidence="9">The sequence shown here is derived from an EMBL/GenBank/DDBJ whole genome shotgun (WGS) entry which is preliminary data.</text>
</comment>
<dbReference type="AlphaFoldDB" id="A0AA38R9E8"/>
<comment type="subcellular location">
    <subcellularLocation>
        <location evidence="1">Membrane</location>
        <topology evidence="1">Multi-pass membrane protein</topology>
    </subcellularLocation>
</comment>
<dbReference type="InterPro" id="IPR049326">
    <property type="entry name" value="Rhodopsin_dom_fungi"/>
</dbReference>
<feature type="transmembrane region" description="Helical" evidence="7">
    <location>
        <begin position="98"/>
        <end position="120"/>
    </location>
</feature>
<dbReference type="PANTHER" id="PTHR33048:SF123">
    <property type="entry name" value="INTEGRAL MEMBRANE PROTEIN"/>
    <property type="match status" value="1"/>
</dbReference>
<dbReference type="Pfam" id="PF20684">
    <property type="entry name" value="Fung_rhodopsin"/>
    <property type="match status" value="1"/>
</dbReference>
<evidence type="ECO:0000256" key="6">
    <source>
        <dbReference type="SAM" id="MobiDB-lite"/>
    </source>
</evidence>
<gene>
    <name evidence="9" type="ORF">NKR19_g7690</name>
</gene>
<dbReference type="EMBL" id="JANBVN010000139">
    <property type="protein sequence ID" value="KAJ9138788.1"/>
    <property type="molecule type" value="Genomic_DNA"/>
</dbReference>
<feature type="transmembrane region" description="Helical" evidence="7">
    <location>
        <begin position="207"/>
        <end position="228"/>
    </location>
</feature>
<feature type="region of interest" description="Disordered" evidence="6">
    <location>
        <begin position="412"/>
        <end position="443"/>
    </location>
</feature>
<feature type="transmembrane region" description="Helical" evidence="7">
    <location>
        <begin position="15"/>
        <end position="37"/>
    </location>
</feature>
<evidence type="ECO:0000256" key="7">
    <source>
        <dbReference type="SAM" id="Phobius"/>
    </source>
</evidence>
<keyword evidence="4 7" id="KW-0472">Membrane</keyword>
<evidence type="ECO:0000256" key="3">
    <source>
        <dbReference type="ARBA" id="ARBA00022989"/>
    </source>
</evidence>